<evidence type="ECO:0000313" key="2">
    <source>
        <dbReference type="Proteomes" id="UP000828390"/>
    </source>
</evidence>
<dbReference type="Proteomes" id="UP000828390">
    <property type="component" value="Unassembled WGS sequence"/>
</dbReference>
<name>A0A9D4CB43_DREPO</name>
<gene>
    <name evidence="1" type="ORF">DPMN_063313</name>
</gene>
<reference evidence="1" key="2">
    <citation type="submission" date="2020-11" db="EMBL/GenBank/DDBJ databases">
        <authorList>
            <person name="McCartney M.A."/>
            <person name="Auch B."/>
            <person name="Kono T."/>
            <person name="Mallez S."/>
            <person name="Becker A."/>
            <person name="Gohl D.M."/>
            <person name="Silverstein K.A.T."/>
            <person name="Koren S."/>
            <person name="Bechman K.B."/>
            <person name="Herman A."/>
            <person name="Abrahante J.E."/>
            <person name="Garbe J."/>
        </authorList>
    </citation>
    <scope>NUCLEOTIDE SEQUENCE</scope>
    <source>
        <strain evidence="1">Duluth1</strain>
        <tissue evidence="1">Whole animal</tissue>
    </source>
</reference>
<reference evidence="1" key="1">
    <citation type="journal article" date="2019" name="bioRxiv">
        <title>The Genome of the Zebra Mussel, Dreissena polymorpha: A Resource for Invasive Species Research.</title>
        <authorList>
            <person name="McCartney M.A."/>
            <person name="Auch B."/>
            <person name="Kono T."/>
            <person name="Mallez S."/>
            <person name="Zhang Y."/>
            <person name="Obille A."/>
            <person name="Becker A."/>
            <person name="Abrahante J.E."/>
            <person name="Garbe J."/>
            <person name="Badalamenti J.P."/>
            <person name="Herman A."/>
            <person name="Mangelson H."/>
            <person name="Liachko I."/>
            <person name="Sullivan S."/>
            <person name="Sone E.D."/>
            <person name="Koren S."/>
            <person name="Silverstein K.A.T."/>
            <person name="Beckman K.B."/>
            <person name="Gohl D.M."/>
        </authorList>
    </citation>
    <scope>NUCLEOTIDE SEQUENCE</scope>
    <source>
        <strain evidence="1">Duluth1</strain>
        <tissue evidence="1">Whole animal</tissue>
    </source>
</reference>
<comment type="caution">
    <text evidence="1">The sequence shown here is derived from an EMBL/GenBank/DDBJ whole genome shotgun (WGS) entry which is preliminary data.</text>
</comment>
<sequence length="54" mass="6006">MTIRINFSQLGVVLTFQDVDGSSTSAAPLRPLFRTQSRIEVYTNPQSGKDHPDL</sequence>
<dbReference type="EMBL" id="JAIWYP010000013">
    <property type="protein sequence ID" value="KAH3720414.1"/>
    <property type="molecule type" value="Genomic_DNA"/>
</dbReference>
<proteinExistence type="predicted"/>
<protein>
    <submittedName>
        <fullName evidence="1">Uncharacterized protein</fullName>
    </submittedName>
</protein>
<dbReference type="AlphaFoldDB" id="A0A9D4CB43"/>
<evidence type="ECO:0000313" key="1">
    <source>
        <dbReference type="EMBL" id="KAH3720414.1"/>
    </source>
</evidence>
<keyword evidence="2" id="KW-1185">Reference proteome</keyword>
<accession>A0A9D4CB43</accession>
<organism evidence="1 2">
    <name type="scientific">Dreissena polymorpha</name>
    <name type="common">Zebra mussel</name>
    <name type="synonym">Mytilus polymorpha</name>
    <dbReference type="NCBI Taxonomy" id="45954"/>
    <lineage>
        <taxon>Eukaryota</taxon>
        <taxon>Metazoa</taxon>
        <taxon>Spiralia</taxon>
        <taxon>Lophotrochozoa</taxon>
        <taxon>Mollusca</taxon>
        <taxon>Bivalvia</taxon>
        <taxon>Autobranchia</taxon>
        <taxon>Heteroconchia</taxon>
        <taxon>Euheterodonta</taxon>
        <taxon>Imparidentia</taxon>
        <taxon>Neoheterodontei</taxon>
        <taxon>Myida</taxon>
        <taxon>Dreissenoidea</taxon>
        <taxon>Dreissenidae</taxon>
        <taxon>Dreissena</taxon>
    </lineage>
</organism>